<dbReference type="GeneID" id="107489016"/>
<name>A0A9C6TNP6_ARADU</name>
<dbReference type="RefSeq" id="XP_052117356.1">
    <property type="nucleotide sequence ID" value="XM_052261396.1"/>
</dbReference>
<accession>A0A9C6TNP6</accession>
<protein>
    <submittedName>
        <fullName evidence="2 3">Uncharacterized protein LOC107489016 isoform X1</fullName>
    </submittedName>
</protein>
<organism evidence="1 2">
    <name type="scientific">Arachis duranensis</name>
    <name type="common">Wild peanut</name>
    <dbReference type="NCBI Taxonomy" id="130453"/>
    <lineage>
        <taxon>Eukaryota</taxon>
        <taxon>Viridiplantae</taxon>
        <taxon>Streptophyta</taxon>
        <taxon>Embryophyta</taxon>
        <taxon>Tracheophyta</taxon>
        <taxon>Spermatophyta</taxon>
        <taxon>Magnoliopsida</taxon>
        <taxon>eudicotyledons</taxon>
        <taxon>Gunneridae</taxon>
        <taxon>Pentapetalae</taxon>
        <taxon>rosids</taxon>
        <taxon>fabids</taxon>
        <taxon>Fabales</taxon>
        <taxon>Fabaceae</taxon>
        <taxon>Papilionoideae</taxon>
        <taxon>50 kb inversion clade</taxon>
        <taxon>dalbergioids sensu lato</taxon>
        <taxon>Dalbergieae</taxon>
        <taxon>Pterocarpus clade</taxon>
        <taxon>Arachis</taxon>
    </lineage>
</organism>
<dbReference type="Proteomes" id="UP000515211">
    <property type="component" value="Chromosome 5"/>
</dbReference>
<evidence type="ECO:0000313" key="3">
    <source>
        <dbReference type="RefSeq" id="XP_052117356.1"/>
    </source>
</evidence>
<proteinExistence type="predicted"/>
<evidence type="ECO:0000313" key="2">
    <source>
        <dbReference type="RefSeq" id="XP_052117355.1"/>
    </source>
</evidence>
<dbReference type="KEGG" id="adu:107489016"/>
<reference evidence="2 3" key="2">
    <citation type="submission" date="2025-04" db="UniProtKB">
        <authorList>
            <consortium name="RefSeq"/>
        </authorList>
    </citation>
    <scope>IDENTIFICATION</scope>
    <source>
        <tissue evidence="2 3">Whole plant</tissue>
    </source>
</reference>
<gene>
    <name evidence="2 3" type="primary">LOC107489016</name>
</gene>
<reference evidence="1" key="1">
    <citation type="journal article" date="2016" name="Nat. Genet.">
        <title>The genome sequences of Arachis duranensis and Arachis ipaensis, the diploid ancestors of cultivated peanut.</title>
        <authorList>
            <person name="Bertioli D.J."/>
            <person name="Cannon S.B."/>
            <person name="Froenicke L."/>
            <person name="Huang G."/>
            <person name="Farmer A.D."/>
            <person name="Cannon E.K."/>
            <person name="Liu X."/>
            <person name="Gao D."/>
            <person name="Clevenger J."/>
            <person name="Dash S."/>
            <person name="Ren L."/>
            <person name="Moretzsohn M.C."/>
            <person name="Shirasawa K."/>
            <person name="Huang W."/>
            <person name="Vidigal B."/>
            <person name="Abernathy B."/>
            <person name="Chu Y."/>
            <person name="Niederhuth C.E."/>
            <person name="Umale P."/>
            <person name="Araujo A.C."/>
            <person name="Kozik A."/>
            <person name="Kim K.D."/>
            <person name="Burow M.D."/>
            <person name="Varshney R.K."/>
            <person name="Wang X."/>
            <person name="Zhang X."/>
            <person name="Barkley N."/>
            <person name="Guimaraes P.M."/>
            <person name="Isobe S."/>
            <person name="Guo B."/>
            <person name="Liao B."/>
            <person name="Stalker H.T."/>
            <person name="Schmitz R.J."/>
            <person name="Scheffler B.E."/>
            <person name="Leal-Bertioli S.C."/>
            <person name="Xun X."/>
            <person name="Jackson S.A."/>
            <person name="Michelmore R."/>
            <person name="Ozias-Akins P."/>
        </authorList>
    </citation>
    <scope>NUCLEOTIDE SEQUENCE [LARGE SCALE GENOMIC DNA]</scope>
    <source>
        <strain evidence="1">cv. V14167</strain>
    </source>
</reference>
<evidence type="ECO:0000313" key="1">
    <source>
        <dbReference type="Proteomes" id="UP000515211"/>
    </source>
</evidence>
<sequence length="164" mass="17881">MVEIVTAAGIIKVGAAAAVPDCFKIDVVTVPVDAAATVLGCSRIITAEIRNEMGDVLFKLCDCDIEAQRAGCLLKKILQVIELRVSHQAESIKNQNNIFKAREEKYQSRINALETLAAGATEENKICDLVAVARFLIATLIIPEIQESTRSKGIRRSDGKEKKK</sequence>
<dbReference type="AlphaFoldDB" id="A0A9C6TNP6"/>
<keyword evidence="1" id="KW-1185">Reference proteome</keyword>
<dbReference type="RefSeq" id="XP_052117355.1">
    <property type="nucleotide sequence ID" value="XM_052261395.1"/>
</dbReference>